<comment type="similarity">
    <text evidence="1">Belongs to the LysR transcriptional regulatory family.</text>
</comment>
<keyword evidence="4" id="KW-0804">Transcription</keyword>
<keyword evidence="7" id="KW-1185">Reference proteome</keyword>
<dbReference type="InterPro" id="IPR036390">
    <property type="entry name" value="WH_DNA-bd_sf"/>
</dbReference>
<dbReference type="SUPFAM" id="SSF53850">
    <property type="entry name" value="Periplasmic binding protein-like II"/>
    <property type="match status" value="1"/>
</dbReference>
<dbReference type="AlphaFoldDB" id="A0A1G9K088"/>
<accession>A0A1G9K088</accession>
<proteinExistence type="inferred from homology"/>
<feature type="domain" description="HTH lysR-type" evidence="5">
    <location>
        <begin position="1"/>
        <end position="23"/>
    </location>
</feature>
<gene>
    <name evidence="6" type="ORF">SAMN04487971_11097</name>
</gene>
<dbReference type="SUPFAM" id="SSF46785">
    <property type="entry name" value="Winged helix' DNA-binding domain"/>
    <property type="match status" value="1"/>
</dbReference>
<evidence type="ECO:0000256" key="3">
    <source>
        <dbReference type="ARBA" id="ARBA00023125"/>
    </source>
</evidence>
<sequence length="270" mass="29292">MKGIEEEIGAPLFLRTTRSVVLTREGGSLVQVARRVVENYDDGLRAMQGIVQRQASRLSVAALPSLAAMLLPAVAQAVREADPEAQIHIRDVLSDTTLDLMLAGDVDFALTSADPSRTDIVYDEFVRDRYVLLARNDDKRLENGAPADLMDCHALGLLSMPQGTAARLYADAAFLQRGAQFRPLMEFEHLATIGKFVTAGFGVGFLPCLAAMMITEPDLRIVDLENAPVRSLGVVRHKAHRPSAIAGLAISRVKLEAGRLAAHSPSRIQT</sequence>
<reference evidence="7" key="1">
    <citation type="submission" date="2016-10" db="EMBL/GenBank/DDBJ databases">
        <authorList>
            <person name="Varghese N."/>
            <person name="Submissions S."/>
        </authorList>
    </citation>
    <scope>NUCLEOTIDE SEQUENCE [LARGE SCALE GENOMIC DNA]</scope>
    <source>
        <strain evidence="7">CGMCC 1.7655</strain>
    </source>
</reference>
<evidence type="ECO:0000313" key="7">
    <source>
        <dbReference type="Proteomes" id="UP000199555"/>
    </source>
</evidence>
<dbReference type="STRING" id="525640.SAMN04487971_11097"/>
<dbReference type="InterPro" id="IPR050950">
    <property type="entry name" value="HTH-type_LysR_regulators"/>
</dbReference>
<dbReference type="Proteomes" id="UP000199555">
    <property type="component" value="Unassembled WGS sequence"/>
</dbReference>
<dbReference type="Gene3D" id="1.10.10.10">
    <property type="entry name" value="Winged helix-like DNA-binding domain superfamily/Winged helix DNA-binding domain"/>
    <property type="match status" value="1"/>
</dbReference>
<evidence type="ECO:0000256" key="1">
    <source>
        <dbReference type="ARBA" id="ARBA00009437"/>
    </source>
</evidence>
<organism evidence="6 7">
    <name type="scientific">Paracoccus chinensis</name>
    <dbReference type="NCBI Taxonomy" id="525640"/>
    <lineage>
        <taxon>Bacteria</taxon>
        <taxon>Pseudomonadati</taxon>
        <taxon>Pseudomonadota</taxon>
        <taxon>Alphaproteobacteria</taxon>
        <taxon>Rhodobacterales</taxon>
        <taxon>Paracoccaceae</taxon>
        <taxon>Paracoccus</taxon>
    </lineage>
</organism>
<dbReference type="EMBL" id="FNGE01000010">
    <property type="protein sequence ID" value="SDL42573.1"/>
    <property type="molecule type" value="Genomic_DNA"/>
</dbReference>
<dbReference type="Pfam" id="PF03466">
    <property type="entry name" value="LysR_substrate"/>
    <property type="match status" value="1"/>
</dbReference>
<dbReference type="InterPro" id="IPR000847">
    <property type="entry name" value="LysR_HTH_N"/>
</dbReference>
<name>A0A1G9K088_9RHOB</name>
<dbReference type="PANTHER" id="PTHR30419:SF8">
    <property type="entry name" value="NITROGEN ASSIMILATION TRANSCRIPTIONAL ACTIVATOR-RELATED"/>
    <property type="match status" value="1"/>
</dbReference>
<dbReference type="GO" id="GO:0003677">
    <property type="term" value="F:DNA binding"/>
    <property type="evidence" value="ECO:0007669"/>
    <property type="project" value="UniProtKB-KW"/>
</dbReference>
<dbReference type="PROSITE" id="PS50931">
    <property type="entry name" value="HTH_LYSR"/>
    <property type="match status" value="1"/>
</dbReference>
<dbReference type="InterPro" id="IPR036388">
    <property type="entry name" value="WH-like_DNA-bd_sf"/>
</dbReference>
<keyword evidence="2" id="KW-0805">Transcription regulation</keyword>
<dbReference type="Gene3D" id="3.40.190.10">
    <property type="entry name" value="Periplasmic binding protein-like II"/>
    <property type="match status" value="2"/>
</dbReference>
<evidence type="ECO:0000259" key="5">
    <source>
        <dbReference type="PROSITE" id="PS50931"/>
    </source>
</evidence>
<evidence type="ECO:0000256" key="2">
    <source>
        <dbReference type="ARBA" id="ARBA00023015"/>
    </source>
</evidence>
<evidence type="ECO:0000313" key="6">
    <source>
        <dbReference type="EMBL" id="SDL42573.1"/>
    </source>
</evidence>
<dbReference type="GO" id="GO:0005829">
    <property type="term" value="C:cytosol"/>
    <property type="evidence" value="ECO:0007669"/>
    <property type="project" value="TreeGrafter"/>
</dbReference>
<evidence type="ECO:0000256" key="4">
    <source>
        <dbReference type="ARBA" id="ARBA00023163"/>
    </source>
</evidence>
<dbReference type="GO" id="GO:0003700">
    <property type="term" value="F:DNA-binding transcription factor activity"/>
    <property type="evidence" value="ECO:0007669"/>
    <property type="project" value="InterPro"/>
</dbReference>
<dbReference type="InterPro" id="IPR005119">
    <property type="entry name" value="LysR_subst-bd"/>
</dbReference>
<keyword evidence="3 6" id="KW-0238">DNA-binding</keyword>
<protein>
    <submittedName>
        <fullName evidence="6">DNA-binding transcriptional regulator, LysR family</fullName>
    </submittedName>
</protein>
<dbReference type="PANTHER" id="PTHR30419">
    <property type="entry name" value="HTH-TYPE TRANSCRIPTIONAL REGULATOR YBHD"/>
    <property type="match status" value="1"/>
</dbReference>